<keyword evidence="10" id="KW-1185">Reference proteome</keyword>
<evidence type="ECO:0000256" key="6">
    <source>
        <dbReference type="ARBA" id="ARBA00023136"/>
    </source>
</evidence>
<dbReference type="PANTHER" id="PTHR33452:SF1">
    <property type="entry name" value="INNER MEMBRANE PROTEIN YPHA-RELATED"/>
    <property type="match status" value="1"/>
</dbReference>
<gene>
    <name evidence="9" type="ORF">SAMN04487818_104253</name>
</gene>
<feature type="compositionally biased region" description="Basic and acidic residues" evidence="7">
    <location>
        <begin position="56"/>
        <end position="65"/>
    </location>
</feature>
<feature type="transmembrane region" description="Helical" evidence="8">
    <location>
        <begin position="136"/>
        <end position="160"/>
    </location>
</feature>
<evidence type="ECO:0000256" key="4">
    <source>
        <dbReference type="ARBA" id="ARBA00022692"/>
    </source>
</evidence>
<sequence>MSTEDDRPRQSGGYADSGYFTPSESKYPTTPTSGDDIHGSGATTAALPRPTDSDYDSGHGGREEVLDPQPHAWHLGADLGLFVLRVTLGALFVGHGLQKVFGLLEGPGIDGFAKALAALGFQQATWLSWITGFTELGAGALLILGLFTPAAAAAVLGVMANAIWVRVDIDLFAGGVELEAIYAAAAFALLFAGAGRISLDRNTPWLRRAPAFGFIFLIIAAGLSVVTLVVLR</sequence>
<dbReference type="InterPro" id="IPR032808">
    <property type="entry name" value="DoxX"/>
</dbReference>
<dbReference type="AlphaFoldDB" id="A0A1H9QGI1"/>
<evidence type="ECO:0000256" key="2">
    <source>
        <dbReference type="ARBA" id="ARBA00006679"/>
    </source>
</evidence>
<proteinExistence type="inferred from homology"/>
<name>A0A1H9QGI1_9PSEU</name>
<keyword evidence="5 8" id="KW-1133">Transmembrane helix</keyword>
<dbReference type="Proteomes" id="UP000199051">
    <property type="component" value="Unassembled WGS sequence"/>
</dbReference>
<feature type="transmembrane region" description="Helical" evidence="8">
    <location>
        <begin position="211"/>
        <end position="231"/>
    </location>
</feature>
<keyword evidence="6 8" id="KW-0472">Membrane</keyword>
<protein>
    <submittedName>
        <fullName evidence="9">Putative oxidoreductase</fullName>
    </submittedName>
</protein>
<evidence type="ECO:0000313" key="10">
    <source>
        <dbReference type="Proteomes" id="UP000199051"/>
    </source>
</evidence>
<feature type="compositionally biased region" description="Polar residues" evidence="7">
    <location>
        <begin position="20"/>
        <end position="33"/>
    </location>
</feature>
<comment type="subcellular location">
    <subcellularLocation>
        <location evidence="1">Cell membrane</location>
        <topology evidence="1">Multi-pass membrane protein</topology>
    </subcellularLocation>
</comment>
<dbReference type="GO" id="GO:0005886">
    <property type="term" value="C:plasma membrane"/>
    <property type="evidence" value="ECO:0007669"/>
    <property type="project" value="UniProtKB-SubCell"/>
</dbReference>
<evidence type="ECO:0000256" key="7">
    <source>
        <dbReference type="SAM" id="MobiDB-lite"/>
    </source>
</evidence>
<feature type="region of interest" description="Disordered" evidence="7">
    <location>
        <begin position="1"/>
        <end position="67"/>
    </location>
</feature>
<accession>A0A1H9QGI1</accession>
<reference evidence="10" key="1">
    <citation type="submission" date="2016-10" db="EMBL/GenBank/DDBJ databases">
        <authorList>
            <person name="Varghese N."/>
            <person name="Submissions S."/>
        </authorList>
    </citation>
    <scope>NUCLEOTIDE SEQUENCE [LARGE SCALE GENOMIC DNA]</scope>
    <source>
        <strain evidence="10">DSM 44260</strain>
    </source>
</reference>
<comment type="similarity">
    <text evidence="2">Belongs to the DoxX family.</text>
</comment>
<evidence type="ECO:0000256" key="3">
    <source>
        <dbReference type="ARBA" id="ARBA00022475"/>
    </source>
</evidence>
<dbReference type="STRING" id="155974.SAMN04487818_104253"/>
<dbReference type="PANTHER" id="PTHR33452">
    <property type="entry name" value="OXIDOREDUCTASE CATD-RELATED"/>
    <property type="match status" value="1"/>
</dbReference>
<keyword evidence="3" id="KW-1003">Cell membrane</keyword>
<organism evidence="9 10">
    <name type="scientific">Actinokineospora terrae</name>
    <dbReference type="NCBI Taxonomy" id="155974"/>
    <lineage>
        <taxon>Bacteria</taxon>
        <taxon>Bacillati</taxon>
        <taxon>Actinomycetota</taxon>
        <taxon>Actinomycetes</taxon>
        <taxon>Pseudonocardiales</taxon>
        <taxon>Pseudonocardiaceae</taxon>
        <taxon>Actinokineospora</taxon>
    </lineage>
</organism>
<evidence type="ECO:0000256" key="1">
    <source>
        <dbReference type="ARBA" id="ARBA00004651"/>
    </source>
</evidence>
<dbReference type="EMBL" id="FOGI01000004">
    <property type="protein sequence ID" value="SER59584.1"/>
    <property type="molecule type" value="Genomic_DNA"/>
</dbReference>
<dbReference type="RefSeq" id="WP_177215512.1">
    <property type="nucleotide sequence ID" value="NZ_FOGI01000004.1"/>
</dbReference>
<evidence type="ECO:0000256" key="5">
    <source>
        <dbReference type="ARBA" id="ARBA00022989"/>
    </source>
</evidence>
<evidence type="ECO:0000313" key="9">
    <source>
        <dbReference type="EMBL" id="SER59584.1"/>
    </source>
</evidence>
<feature type="transmembrane region" description="Helical" evidence="8">
    <location>
        <begin position="180"/>
        <end position="199"/>
    </location>
</feature>
<keyword evidence="4 8" id="KW-0812">Transmembrane</keyword>
<evidence type="ECO:0000256" key="8">
    <source>
        <dbReference type="SAM" id="Phobius"/>
    </source>
</evidence>
<dbReference type="Pfam" id="PF07681">
    <property type="entry name" value="DoxX"/>
    <property type="match status" value="1"/>
</dbReference>
<dbReference type="InterPro" id="IPR051907">
    <property type="entry name" value="DoxX-like_oxidoreductase"/>
</dbReference>